<feature type="region of interest" description="Disordered" evidence="8">
    <location>
        <begin position="251"/>
        <end position="270"/>
    </location>
</feature>
<dbReference type="GO" id="GO:0005634">
    <property type="term" value="C:nucleus"/>
    <property type="evidence" value="ECO:0007669"/>
    <property type="project" value="UniProtKB-SubCell"/>
</dbReference>
<comment type="subcellular location">
    <subcellularLocation>
        <location evidence="1">Nucleus</location>
    </subcellularLocation>
</comment>
<evidence type="ECO:0000259" key="9">
    <source>
        <dbReference type="PROSITE" id="PS50048"/>
    </source>
</evidence>
<dbReference type="PANTHER" id="PTHR31313">
    <property type="entry name" value="TY1 ENHANCER ACTIVATOR"/>
    <property type="match status" value="1"/>
</dbReference>
<evidence type="ECO:0000256" key="2">
    <source>
        <dbReference type="ARBA" id="ARBA00022723"/>
    </source>
</evidence>
<gene>
    <name evidence="10" type="ORF">O0I10_001107</name>
</gene>
<dbReference type="SUPFAM" id="SSF57701">
    <property type="entry name" value="Zn2/Cys6 DNA-binding domain"/>
    <property type="match status" value="1"/>
</dbReference>
<feature type="compositionally biased region" description="Pro residues" evidence="8">
    <location>
        <begin position="692"/>
        <end position="705"/>
    </location>
</feature>
<dbReference type="GO" id="GO:0003677">
    <property type="term" value="F:DNA binding"/>
    <property type="evidence" value="ECO:0007669"/>
    <property type="project" value="UniProtKB-KW"/>
</dbReference>
<dbReference type="GO" id="GO:0006351">
    <property type="term" value="P:DNA-templated transcription"/>
    <property type="evidence" value="ECO:0007669"/>
    <property type="project" value="InterPro"/>
</dbReference>
<dbReference type="CDD" id="cd00067">
    <property type="entry name" value="GAL4"/>
    <property type="match status" value="1"/>
</dbReference>
<keyword evidence="7" id="KW-0539">Nucleus</keyword>
<dbReference type="InterPro" id="IPR051615">
    <property type="entry name" value="Transcr_Regulatory_Elem"/>
</dbReference>
<dbReference type="GO" id="GO:0008270">
    <property type="term" value="F:zinc ion binding"/>
    <property type="evidence" value="ECO:0007669"/>
    <property type="project" value="InterPro"/>
</dbReference>
<dbReference type="PROSITE" id="PS00463">
    <property type="entry name" value="ZN2_CY6_FUNGAL_1"/>
    <property type="match status" value="1"/>
</dbReference>
<evidence type="ECO:0000256" key="6">
    <source>
        <dbReference type="ARBA" id="ARBA00023163"/>
    </source>
</evidence>
<dbReference type="Proteomes" id="UP001234581">
    <property type="component" value="Unassembled WGS sequence"/>
</dbReference>
<dbReference type="SMART" id="SM00066">
    <property type="entry name" value="GAL4"/>
    <property type="match status" value="1"/>
</dbReference>
<evidence type="ECO:0000256" key="8">
    <source>
        <dbReference type="SAM" id="MobiDB-lite"/>
    </source>
</evidence>
<dbReference type="GO" id="GO:0000981">
    <property type="term" value="F:DNA-binding transcription factor activity, RNA polymerase II-specific"/>
    <property type="evidence" value="ECO:0007669"/>
    <property type="project" value="InterPro"/>
</dbReference>
<dbReference type="PROSITE" id="PS50048">
    <property type="entry name" value="ZN2_CY6_FUNGAL_2"/>
    <property type="match status" value="1"/>
</dbReference>
<accession>A0AAD7Y365</accession>
<feature type="region of interest" description="Disordered" evidence="8">
    <location>
        <begin position="1"/>
        <end position="43"/>
    </location>
</feature>
<keyword evidence="5" id="KW-0238">DNA-binding</keyword>
<proteinExistence type="predicted"/>
<comment type="caution">
    <text evidence="10">The sequence shown here is derived from an EMBL/GenBank/DDBJ whole genome shotgun (WGS) entry which is preliminary data.</text>
</comment>
<keyword evidence="3" id="KW-0862">Zinc</keyword>
<dbReference type="Pfam" id="PF00172">
    <property type="entry name" value="Zn_clus"/>
    <property type="match status" value="1"/>
</dbReference>
<reference evidence="10 11" key="1">
    <citation type="submission" date="2023-03" db="EMBL/GenBank/DDBJ databases">
        <title>Genome sequence of Lichtheimia ornata CBS 291.66.</title>
        <authorList>
            <person name="Mohabir J.T."/>
            <person name="Shea T.P."/>
            <person name="Kurbessoian T."/>
            <person name="Berby B."/>
            <person name="Fontaine J."/>
            <person name="Livny J."/>
            <person name="Gnirke A."/>
            <person name="Stajich J.E."/>
            <person name="Cuomo C.A."/>
        </authorList>
    </citation>
    <scope>NUCLEOTIDE SEQUENCE [LARGE SCALE GENOMIC DNA]</scope>
    <source>
        <strain evidence="10">CBS 291.66</strain>
    </source>
</reference>
<evidence type="ECO:0000256" key="4">
    <source>
        <dbReference type="ARBA" id="ARBA00023015"/>
    </source>
</evidence>
<dbReference type="CDD" id="cd12148">
    <property type="entry name" value="fungal_TF_MHR"/>
    <property type="match status" value="1"/>
</dbReference>
<feature type="region of interest" description="Disordered" evidence="8">
    <location>
        <begin position="816"/>
        <end position="835"/>
    </location>
</feature>
<dbReference type="RefSeq" id="XP_058347843.1">
    <property type="nucleotide sequence ID" value="XM_058481205.1"/>
</dbReference>
<keyword evidence="4" id="KW-0805">Transcription regulation</keyword>
<dbReference type="InterPro" id="IPR007219">
    <property type="entry name" value="XnlR_reg_dom"/>
</dbReference>
<dbReference type="AlphaFoldDB" id="A0AAD7Y365"/>
<dbReference type="SMART" id="SM00906">
    <property type="entry name" value="Fungal_trans"/>
    <property type="match status" value="1"/>
</dbReference>
<evidence type="ECO:0000256" key="5">
    <source>
        <dbReference type="ARBA" id="ARBA00023125"/>
    </source>
</evidence>
<dbReference type="GeneID" id="83208525"/>
<feature type="domain" description="Zn(2)-C6 fungal-type" evidence="9">
    <location>
        <begin position="50"/>
        <end position="81"/>
    </location>
</feature>
<keyword evidence="11" id="KW-1185">Reference proteome</keyword>
<evidence type="ECO:0000256" key="7">
    <source>
        <dbReference type="ARBA" id="ARBA00023242"/>
    </source>
</evidence>
<evidence type="ECO:0000256" key="1">
    <source>
        <dbReference type="ARBA" id="ARBA00004123"/>
    </source>
</evidence>
<protein>
    <recommendedName>
        <fullName evidence="9">Zn(2)-C6 fungal-type domain-containing protein</fullName>
    </recommendedName>
</protein>
<evidence type="ECO:0000313" key="10">
    <source>
        <dbReference type="EMBL" id="KAJ8662931.1"/>
    </source>
</evidence>
<evidence type="ECO:0000256" key="3">
    <source>
        <dbReference type="ARBA" id="ARBA00022833"/>
    </source>
</evidence>
<dbReference type="EMBL" id="JARTCD010000003">
    <property type="protein sequence ID" value="KAJ8662931.1"/>
    <property type="molecule type" value="Genomic_DNA"/>
</dbReference>
<dbReference type="InterPro" id="IPR036864">
    <property type="entry name" value="Zn2-C6_fun-type_DNA-bd_sf"/>
</dbReference>
<feature type="region of interest" description="Disordered" evidence="8">
    <location>
        <begin position="669"/>
        <end position="710"/>
    </location>
</feature>
<dbReference type="InterPro" id="IPR001138">
    <property type="entry name" value="Zn2Cys6_DnaBD"/>
</dbReference>
<name>A0AAD7Y365_9FUNG</name>
<dbReference type="PANTHER" id="PTHR31313:SF81">
    <property type="entry name" value="TY1 ENHANCER ACTIVATOR"/>
    <property type="match status" value="1"/>
</dbReference>
<feature type="compositionally biased region" description="Low complexity" evidence="8">
    <location>
        <begin position="7"/>
        <end position="16"/>
    </location>
</feature>
<feature type="compositionally biased region" description="Acidic residues" evidence="8">
    <location>
        <begin position="146"/>
        <end position="159"/>
    </location>
</feature>
<dbReference type="Gene3D" id="4.10.240.10">
    <property type="entry name" value="Zn(2)-C6 fungal-type DNA-binding domain"/>
    <property type="match status" value="1"/>
</dbReference>
<keyword evidence="2" id="KW-0479">Metal-binding</keyword>
<dbReference type="Pfam" id="PF04082">
    <property type="entry name" value="Fungal_trans"/>
    <property type="match status" value="1"/>
</dbReference>
<keyword evidence="6" id="KW-0804">Transcription</keyword>
<sequence>MNSLQYSPASSTTTTSHHLHNHIHNPPTPTPSPSTLSSTTPLKRTRAKRSCDFCRKRKSRCDADHSIPCSNCRAWGYTCEFQTVRKKRGPPSVYVDNLEKRCKKMERLLVSLTQSSIKQLEQCDFQYDPRDHMPPPASPSAVSDSSSDDDDDDDDDDDNQANSTNSVHDITVTKDYDSIKYTGHSAGLQLVDHDIFKSKPFIRWPGRDDLVLKMMAQDELMIVRTSEGGNKVDTRLVDVGLSMRSAIFDQGRSHHHPASAAAGPTSKTPTKQMSDKMIGLFFTHLHPFLPIINESKFMQQYRTRSPSPPAVLVQAMLALSFRYAAQHFQEKEADQFADLYFRKVMKRLRDALRSRLCHVQAGLLMTLYLDMDDGAGHDVESVQWFTLGTAIRMAQDLGLHRSCQGWRLPPSEIEVRHRVFYACYVLDRWMGARAGKPLTILDRDFDTDMPSPYRVTDAGPTGEPVYRPFLLLIRLSEILGRVLKALYAPKAKRSNCNAGLDDPTILVVFDRRLKNWRASLDEAQDGVTIPPSQKAHLQVFYNTIVLLLHRPFIQLSPAQFPDLQSIVAESRKACTEAADNISAILRQHGSTTAGIEPNMALCLPTCFVYAMFQSSLVHLSNTLQDRASSQRQEALVQSLSLLQSHEHLCSAPRAIEIIQMLITVNELSTPSAPSNGHARNKRRSQMATAATAPPPLPSPEQPPQPVADEEYPKSNHVFEQRMVNCSVLGGITPDIRPDVAASIMGQHSNTPCFLPQPETAQLSMNFYHHHPEQYIAPQALQHNTYPPLPHHPLPPSTTTTTTTTAATTTTTASTFNAPLNASTTTTTTTPQHHHPSYPWTTDWSVFLGHPSTHDTTGLHIPPPHP</sequence>
<organism evidence="10 11">
    <name type="scientific">Lichtheimia ornata</name>
    <dbReference type="NCBI Taxonomy" id="688661"/>
    <lineage>
        <taxon>Eukaryota</taxon>
        <taxon>Fungi</taxon>
        <taxon>Fungi incertae sedis</taxon>
        <taxon>Mucoromycota</taxon>
        <taxon>Mucoromycotina</taxon>
        <taxon>Mucoromycetes</taxon>
        <taxon>Mucorales</taxon>
        <taxon>Lichtheimiaceae</taxon>
        <taxon>Lichtheimia</taxon>
    </lineage>
</organism>
<evidence type="ECO:0000313" key="11">
    <source>
        <dbReference type="Proteomes" id="UP001234581"/>
    </source>
</evidence>
<feature type="region of interest" description="Disordered" evidence="8">
    <location>
        <begin position="126"/>
        <end position="169"/>
    </location>
</feature>